<dbReference type="RefSeq" id="WP_189208469.1">
    <property type="nucleotide sequence ID" value="NZ_BMRB01000001.1"/>
</dbReference>
<accession>A0A918L6D3</accession>
<dbReference type="AlphaFoldDB" id="A0A918L6D3"/>
<dbReference type="InterPro" id="IPR043917">
    <property type="entry name" value="DUF5753"/>
</dbReference>
<organism evidence="2 3">
    <name type="scientific">Actinokineospora fastidiosa</name>
    <dbReference type="NCBI Taxonomy" id="1816"/>
    <lineage>
        <taxon>Bacteria</taxon>
        <taxon>Bacillati</taxon>
        <taxon>Actinomycetota</taxon>
        <taxon>Actinomycetes</taxon>
        <taxon>Pseudonocardiales</taxon>
        <taxon>Pseudonocardiaceae</taxon>
        <taxon>Actinokineospora</taxon>
    </lineage>
</organism>
<dbReference type="EMBL" id="BMRB01000001">
    <property type="protein sequence ID" value="GGS14517.1"/>
    <property type="molecule type" value="Genomic_DNA"/>
</dbReference>
<dbReference type="InterPro" id="IPR001387">
    <property type="entry name" value="Cro/C1-type_HTH"/>
</dbReference>
<dbReference type="SUPFAM" id="SSF47413">
    <property type="entry name" value="lambda repressor-like DNA-binding domains"/>
    <property type="match status" value="1"/>
</dbReference>
<name>A0A918L6D3_9PSEU</name>
<proteinExistence type="predicted"/>
<protein>
    <recommendedName>
        <fullName evidence="1">HTH cro/C1-type domain-containing protein</fullName>
    </recommendedName>
</protein>
<dbReference type="InterPro" id="IPR010982">
    <property type="entry name" value="Lambda_DNA-bd_dom_sf"/>
</dbReference>
<reference evidence="2" key="1">
    <citation type="journal article" date="2014" name="Int. J. Syst. Evol. Microbiol.">
        <title>Complete genome sequence of Corynebacterium casei LMG S-19264T (=DSM 44701T), isolated from a smear-ripened cheese.</title>
        <authorList>
            <consortium name="US DOE Joint Genome Institute (JGI-PGF)"/>
            <person name="Walter F."/>
            <person name="Albersmeier A."/>
            <person name="Kalinowski J."/>
            <person name="Ruckert C."/>
        </authorList>
    </citation>
    <scope>NUCLEOTIDE SEQUENCE</scope>
    <source>
        <strain evidence="2">JCM 3276</strain>
    </source>
</reference>
<keyword evidence="3" id="KW-1185">Reference proteome</keyword>
<dbReference type="SMART" id="SM00530">
    <property type="entry name" value="HTH_XRE"/>
    <property type="match status" value="1"/>
</dbReference>
<dbReference type="Pfam" id="PF19054">
    <property type="entry name" value="DUF5753"/>
    <property type="match status" value="1"/>
</dbReference>
<feature type="domain" description="HTH cro/C1-type" evidence="1">
    <location>
        <begin position="14"/>
        <end position="68"/>
    </location>
</feature>
<dbReference type="PROSITE" id="PS50943">
    <property type="entry name" value="HTH_CROC1"/>
    <property type="match status" value="1"/>
</dbReference>
<evidence type="ECO:0000259" key="1">
    <source>
        <dbReference type="PROSITE" id="PS50943"/>
    </source>
</evidence>
<sequence>MAKTPKAVALGSALRQARQDKGLKLRDFALHISRDPAMLSRWENGERSPKPEQAARILALLGVTGQRYDEVMTLVHGISEPQWVATTLPEQRQQLAAYIDCERKATAIHAAEPMLIPGLLQTPDYIRAIMSTAGVAEDEIARRVAVRLGRRKVITRPCPANLTALVGEPALFLNVGGPAVLAEQLRHLLAVAQLANVEVRVVPLSAGWHPGVEGAFNLLESEGSTMSVFVETRRTMLWLHQRDDVLAYQRAAIKMQEVAMSPLDSVRFISRLLKRMETTDG</sequence>
<evidence type="ECO:0000313" key="2">
    <source>
        <dbReference type="EMBL" id="GGS14517.1"/>
    </source>
</evidence>
<dbReference type="CDD" id="cd00093">
    <property type="entry name" value="HTH_XRE"/>
    <property type="match status" value="1"/>
</dbReference>
<dbReference type="Gene3D" id="1.10.260.40">
    <property type="entry name" value="lambda repressor-like DNA-binding domains"/>
    <property type="match status" value="1"/>
</dbReference>
<comment type="caution">
    <text evidence="2">The sequence shown here is derived from an EMBL/GenBank/DDBJ whole genome shotgun (WGS) entry which is preliminary data.</text>
</comment>
<dbReference type="Proteomes" id="UP000660680">
    <property type="component" value="Unassembled WGS sequence"/>
</dbReference>
<reference evidence="2" key="2">
    <citation type="submission" date="2020-09" db="EMBL/GenBank/DDBJ databases">
        <authorList>
            <person name="Sun Q."/>
            <person name="Ohkuma M."/>
        </authorList>
    </citation>
    <scope>NUCLEOTIDE SEQUENCE</scope>
    <source>
        <strain evidence="2">JCM 3276</strain>
    </source>
</reference>
<evidence type="ECO:0000313" key="3">
    <source>
        <dbReference type="Proteomes" id="UP000660680"/>
    </source>
</evidence>
<dbReference type="Pfam" id="PF13560">
    <property type="entry name" value="HTH_31"/>
    <property type="match status" value="1"/>
</dbReference>
<gene>
    <name evidence="2" type="ORF">GCM10010171_03020</name>
</gene>
<dbReference type="GO" id="GO:0003677">
    <property type="term" value="F:DNA binding"/>
    <property type="evidence" value="ECO:0007669"/>
    <property type="project" value="InterPro"/>
</dbReference>